<dbReference type="CDD" id="cd00099">
    <property type="entry name" value="IgV"/>
    <property type="match status" value="1"/>
</dbReference>
<proteinExistence type="predicted"/>
<comment type="subcellular location">
    <subcellularLocation>
        <location evidence="1">Cell membrane</location>
    </subcellularLocation>
</comment>
<keyword evidence="5" id="KW-0472">Membrane</keyword>
<dbReference type="InterPro" id="IPR007110">
    <property type="entry name" value="Ig-like_dom"/>
</dbReference>
<keyword evidence="4" id="KW-0391">Immunity</keyword>
<evidence type="ECO:0000256" key="2">
    <source>
        <dbReference type="ARBA" id="ARBA00022475"/>
    </source>
</evidence>
<dbReference type="PANTHER" id="PTHR19433">
    <property type="entry name" value="T-CELL RECEPTOR ALPHA CHAIN V REGION-RELATED"/>
    <property type="match status" value="1"/>
</dbReference>
<accession>A0A836A1J1</accession>
<keyword evidence="6" id="KW-1015">Disulfide bond</keyword>
<dbReference type="Pfam" id="PF07686">
    <property type="entry name" value="V-set"/>
    <property type="match status" value="4"/>
</dbReference>
<dbReference type="GO" id="GO:0005886">
    <property type="term" value="C:plasma membrane"/>
    <property type="evidence" value="ECO:0007669"/>
    <property type="project" value="UniProtKB-SubCell"/>
</dbReference>
<dbReference type="InterPro" id="IPR013106">
    <property type="entry name" value="Ig_V-set"/>
</dbReference>
<feature type="signal peptide" evidence="8">
    <location>
        <begin position="1"/>
        <end position="25"/>
    </location>
</feature>
<evidence type="ECO:0000256" key="7">
    <source>
        <dbReference type="ARBA" id="ARBA00023180"/>
    </source>
</evidence>
<evidence type="ECO:0000256" key="5">
    <source>
        <dbReference type="ARBA" id="ARBA00023136"/>
    </source>
</evidence>
<evidence type="ECO:0000313" key="11">
    <source>
        <dbReference type="Proteomes" id="UP000664991"/>
    </source>
</evidence>
<evidence type="ECO:0000256" key="6">
    <source>
        <dbReference type="ARBA" id="ARBA00023157"/>
    </source>
</evidence>
<protein>
    <recommendedName>
        <fullName evidence="9">Ig-like domain-containing protein</fullName>
    </recommendedName>
</protein>
<name>A0A836A1J1_SHEEP</name>
<dbReference type="InterPro" id="IPR003599">
    <property type="entry name" value="Ig_sub"/>
</dbReference>
<evidence type="ECO:0000256" key="1">
    <source>
        <dbReference type="ARBA" id="ARBA00004236"/>
    </source>
</evidence>
<keyword evidence="3 8" id="KW-0732">Signal</keyword>
<keyword evidence="7" id="KW-0325">Glycoprotein</keyword>
<dbReference type="GO" id="GO:0009617">
    <property type="term" value="P:response to bacterium"/>
    <property type="evidence" value="ECO:0007669"/>
    <property type="project" value="TreeGrafter"/>
</dbReference>
<dbReference type="InterPro" id="IPR052051">
    <property type="entry name" value="TCR_complex_component"/>
</dbReference>
<evidence type="ECO:0000256" key="3">
    <source>
        <dbReference type="ARBA" id="ARBA00022729"/>
    </source>
</evidence>
<evidence type="ECO:0000259" key="9">
    <source>
        <dbReference type="PROSITE" id="PS50835"/>
    </source>
</evidence>
<gene>
    <name evidence="10" type="ORF">JEQ12_018585</name>
</gene>
<evidence type="ECO:0000313" key="10">
    <source>
        <dbReference type="EMBL" id="KAG5207012.1"/>
    </source>
</evidence>
<feature type="chain" id="PRO_5032879465" description="Ig-like domain-containing protein" evidence="8">
    <location>
        <begin position="26"/>
        <end position="810"/>
    </location>
</feature>
<dbReference type="GO" id="GO:0002376">
    <property type="term" value="P:immune system process"/>
    <property type="evidence" value="ECO:0007669"/>
    <property type="project" value="UniProtKB-KW"/>
</dbReference>
<reference evidence="10 11" key="1">
    <citation type="submission" date="2020-12" db="EMBL/GenBank/DDBJ databases">
        <title>De novo assembly of Tibetan sheep genome.</title>
        <authorList>
            <person name="Li X."/>
        </authorList>
    </citation>
    <scope>NUCLEOTIDE SEQUENCE [LARGE SCALE GENOMIC DNA]</scope>
    <source>
        <tissue evidence="10">Heart</tissue>
    </source>
</reference>
<dbReference type="Gene3D" id="2.60.40.10">
    <property type="entry name" value="Immunoglobulins"/>
    <property type="match status" value="7"/>
</dbReference>
<keyword evidence="2" id="KW-1003">Cell membrane</keyword>
<dbReference type="InterPro" id="IPR003598">
    <property type="entry name" value="Ig_sub2"/>
</dbReference>
<feature type="domain" description="Ig-like" evidence="9">
    <location>
        <begin position="535"/>
        <end position="634"/>
    </location>
</feature>
<dbReference type="PROSITE" id="PS50835">
    <property type="entry name" value="IG_LIKE"/>
    <property type="match status" value="3"/>
</dbReference>
<feature type="domain" description="Ig-like" evidence="9">
    <location>
        <begin position="104"/>
        <end position="197"/>
    </location>
</feature>
<dbReference type="SMART" id="SM00408">
    <property type="entry name" value="IGc2"/>
    <property type="match status" value="2"/>
</dbReference>
<dbReference type="CDD" id="cd04983">
    <property type="entry name" value="IgV_TCR_alpha"/>
    <property type="match status" value="1"/>
</dbReference>
<evidence type="ECO:0000256" key="4">
    <source>
        <dbReference type="ARBA" id="ARBA00022859"/>
    </source>
</evidence>
<organism evidence="10 11">
    <name type="scientific">Ovis aries</name>
    <name type="common">Sheep</name>
    <dbReference type="NCBI Taxonomy" id="9940"/>
    <lineage>
        <taxon>Eukaryota</taxon>
        <taxon>Metazoa</taxon>
        <taxon>Chordata</taxon>
        <taxon>Craniata</taxon>
        <taxon>Vertebrata</taxon>
        <taxon>Euteleostomi</taxon>
        <taxon>Mammalia</taxon>
        <taxon>Eutheria</taxon>
        <taxon>Laurasiatheria</taxon>
        <taxon>Artiodactyla</taxon>
        <taxon>Ruminantia</taxon>
        <taxon>Pecora</taxon>
        <taxon>Bovidae</taxon>
        <taxon>Caprinae</taxon>
        <taxon>Ovis</taxon>
    </lineage>
</organism>
<dbReference type="SUPFAM" id="SSF48726">
    <property type="entry name" value="Immunoglobulin"/>
    <property type="match status" value="7"/>
</dbReference>
<evidence type="ECO:0000256" key="8">
    <source>
        <dbReference type="SAM" id="SignalP"/>
    </source>
</evidence>
<dbReference type="InterPro" id="IPR036179">
    <property type="entry name" value="Ig-like_dom_sf"/>
</dbReference>
<dbReference type="SMART" id="SM00406">
    <property type="entry name" value="IGv"/>
    <property type="match status" value="4"/>
</dbReference>
<sequence>MREKREMLLITPVLILWMQIPQVNAQQISQIPQFLLLQEGENFTTYCNSSSTFYSLQWYKQSPGGSPVLLMILAKAGEVKTEQRLTGTVINAKSIQPNCMDCAEGENVNLPCNHSTIGGDDYIHWYRQNPNQSPQYVIHGLRGTVNSSMASLHIAPDRKSSTLVLPQVTLRDAAVYYCVLREAHWDRRGCTCAASLVGRSGDTVGRAVTRANLESSRRRVREHNETKWKIDSYIPHEHETVYRTSVPNFCGVDRPQTRALTSVLRSTVLPRHLQALHKPSLGSAPPPATVTRDLTISGTVIDAKTTQPNSMDCAEGEDVNLPCNHSTIRGDDYIHWYRQNPNQSPQYVIHGFRDTVNGSMASLTIASDRKSSTLVLPQPGLSVYGGYTRSQISGSRVTGEMNGQQIKQFPEFLLLQEGENFITYCNSSSILSSLQWYKQRPGGSPVFLMILTKPGEVKTEQRLTEMNGQQIKHFPEFLLLQKGENFTIYCNSSSLLSSLQWYKQRPGGSPVLLMILAKSGEVNTQQRLTGQTRGDSVSQMDGQVTLLEGATLTVNCTYSATRYPTLFWYVQYPGEGPQLLLKATKASDKGTNKGFEATYNAKTTSFHLEKASVQESDSAVYHCALSDTVTETAGPRLYILQSRGEGTSVTGQGIMKRKWGALLGFLWVQTCCVSLGNKVEQSPSTLSVQEGNSSVITCTYTDTASDYFPWYKQEPGKGPQLLIAIRSNMGEKKDQRLTVLLNKTAKHLSLHIATIQPGDSAVYFCAARTQCFPGTCYLYSHLCLGQPPSFDATFKVAFVILFVCKWKLMC</sequence>
<dbReference type="AlphaFoldDB" id="A0A836A1J1"/>
<comment type="caution">
    <text evidence="10">The sequence shown here is derived from an EMBL/GenBank/DDBJ whole genome shotgun (WGS) entry which is preliminary data.</text>
</comment>
<dbReference type="PANTHER" id="PTHR19433:SF132">
    <property type="entry name" value="T CELL RECEPTOR ALPHA VARIABLE 26-1"/>
    <property type="match status" value="1"/>
</dbReference>
<feature type="domain" description="Ig-like" evidence="9">
    <location>
        <begin position="677"/>
        <end position="767"/>
    </location>
</feature>
<dbReference type="Proteomes" id="UP000664991">
    <property type="component" value="Unassembled WGS sequence"/>
</dbReference>
<dbReference type="InterPro" id="IPR013783">
    <property type="entry name" value="Ig-like_fold"/>
</dbReference>
<dbReference type="EMBL" id="JAEMGP010000007">
    <property type="protein sequence ID" value="KAG5207012.1"/>
    <property type="molecule type" value="Genomic_DNA"/>
</dbReference>
<dbReference type="SMART" id="SM00409">
    <property type="entry name" value="IG"/>
    <property type="match status" value="4"/>
</dbReference>